<evidence type="ECO:0000256" key="4">
    <source>
        <dbReference type="PROSITE-ProRule" id="PRU01240"/>
    </source>
</evidence>
<dbReference type="InterPro" id="IPR036852">
    <property type="entry name" value="Peptidase_S8/S53_dom_sf"/>
</dbReference>
<sequence>MKHRGRATAAEGTEGDPAADGHVSMSGTSMATPHVAGAAAILAQEHPDRTGERIRAALASSAQPAKSLPVFTQGTSLTDLKQAIDRQVTAGPALSFGTTQWPHTDDKPVTREITYRDDGDRPDSLALATEASGENGKRAAEGMFEVPPKRLTVPAGSGSSESSRTRSPRSASTTTALRSHKVAPCRGMTGTARRRGTTPSRTEVSHPCAVAMTLLSRPTRRRAPSAEKAI</sequence>
<accession>A0ABW1DX52</accession>
<dbReference type="EMBL" id="JBHSOA010000028">
    <property type="protein sequence ID" value="MFC5852900.1"/>
    <property type="molecule type" value="Genomic_DNA"/>
</dbReference>
<keyword evidence="2" id="KW-0378">Hydrolase</keyword>
<evidence type="ECO:0000259" key="6">
    <source>
        <dbReference type="Pfam" id="PF00082"/>
    </source>
</evidence>
<evidence type="ECO:0000256" key="3">
    <source>
        <dbReference type="ARBA" id="ARBA00022825"/>
    </source>
</evidence>
<dbReference type="PROSITE" id="PS00138">
    <property type="entry name" value="SUBTILASE_SER"/>
    <property type="match status" value="1"/>
</dbReference>
<feature type="compositionally biased region" description="Low complexity" evidence="5">
    <location>
        <begin position="168"/>
        <end position="177"/>
    </location>
</feature>
<evidence type="ECO:0000256" key="1">
    <source>
        <dbReference type="ARBA" id="ARBA00022670"/>
    </source>
</evidence>
<evidence type="ECO:0000313" key="7">
    <source>
        <dbReference type="EMBL" id="MFC5852900.1"/>
    </source>
</evidence>
<feature type="domain" description="Peptidase S8/S53" evidence="6">
    <location>
        <begin position="12"/>
        <end position="72"/>
    </location>
</feature>
<evidence type="ECO:0000313" key="8">
    <source>
        <dbReference type="Proteomes" id="UP001596180"/>
    </source>
</evidence>
<comment type="similarity">
    <text evidence="4">Belongs to the peptidase S8 family.</text>
</comment>
<dbReference type="RefSeq" id="WP_381362975.1">
    <property type="nucleotide sequence ID" value="NZ_JBHSOA010000028.1"/>
</dbReference>
<dbReference type="Gene3D" id="3.40.50.200">
    <property type="entry name" value="Peptidase S8/S53 domain"/>
    <property type="match status" value="1"/>
</dbReference>
<keyword evidence="1" id="KW-0645">Protease</keyword>
<comment type="caution">
    <text evidence="7">The sequence shown here is derived from an EMBL/GenBank/DDBJ whole genome shotgun (WGS) entry which is preliminary data.</text>
</comment>
<feature type="compositionally biased region" description="Low complexity" evidence="5">
    <location>
        <begin position="186"/>
        <end position="202"/>
    </location>
</feature>
<evidence type="ECO:0000256" key="2">
    <source>
        <dbReference type="ARBA" id="ARBA00022801"/>
    </source>
</evidence>
<keyword evidence="8" id="KW-1185">Reference proteome</keyword>
<name>A0ABW1DX52_9ACTN</name>
<evidence type="ECO:0000256" key="5">
    <source>
        <dbReference type="SAM" id="MobiDB-lite"/>
    </source>
</evidence>
<dbReference type="InterPro" id="IPR000209">
    <property type="entry name" value="Peptidase_S8/S53_dom"/>
</dbReference>
<feature type="region of interest" description="Disordered" evidence="5">
    <location>
        <begin position="1"/>
        <end position="30"/>
    </location>
</feature>
<reference evidence="8" key="1">
    <citation type="journal article" date="2019" name="Int. J. Syst. Evol. Microbiol.">
        <title>The Global Catalogue of Microorganisms (GCM) 10K type strain sequencing project: providing services to taxonomists for standard genome sequencing and annotation.</title>
        <authorList>
            <consortium name="The Broad Institute Genomics Platform"/>
            <consortium name="The Broad Institute Genome Sequencing Center for Infectious Disease"/>
            <person name="Wu L."/>
            <person name="Ma J."/>
        </authorList>
    </citation>
    <scope>NUCLEOTIDE SEQUENCE [LARGE SCALE GENOMIC DNA]</scope>
    <source>
        <strain evidence="8">JCM 10411</strain>
    </source>
</reference>
<dbReference type="InterPro" id="IPR023828">
    <property type="entry name" value="Peptidase_S8_Ser-AS"/>
</dbReference>
<protein>
    <submittedName>
        <fullName evidence="7">S8 family serine peptidase</fullName>
    </submittedName>
</protein>
<proteinExistence type="inferred from homology"/>
<gene>
    <name evidence="7" type="ORF">ACFPZI_13950</name>
</gene>
<feature type="region of interest" description="Disordered" evidence="5">
    <location>
        <begin position="130"/>
        <end position="230"/>
    </location>
</feature>
<dbReference type="SUPFAM" id="SSF52743">
    <property type="entry name" value="Subtilisin-like"/>
    <property type="match status" value="1"/>
</dbReference>
<dbReference type="PROSITE" id="PS51892">
    <property type="entry name" value="SUBTILASE"/>
    <property type="match status" value="1"/>
</dbReference>
<organism evidence="7 8">
    <name type="scientific">Streptomyces chlorus</name>
    <dbReference type="NCBI Taxonomy" id="887452"/>
    <lineage>
        <taxon>Bacteria</taxon>
        <taxon>Bacillati</taxon>
        <taxon>Actinomycetota</taxon>
        <taxon>Actinomycetes</taxon>
        <taxon>Kitasatosporales</taxon>
        <taxon>Streptomycetaceae</taxon>
        <taxon>Streptomyces</taxon>
    </lineage>
</organism>
<comment type="caution">
    <text evidence="4">Lacks conserved residue(s) required for the propagation of feature annotation.</text>
</comment>
<keyword evidence="3" id="KW-0720">Serine protease</keyword>
<dbReference type="Proteomes" id="UP001596180">
    <property type="component" value="Unassembled WGS sequence"/>
</dbReference>
<dbReference type="Pfam" id="PF00082">
    <property type="entry name" value="Peptidase_S8"/>
    <property type="match status" value="1"/>
</dbReference>